<keyword evidence="2" id="KW-1185">Reference proteome</keyword>
<evidence type="ECO:0000313" key="1">
    <source>
        <dbReference type="EMBL" id="AVX03628.1"/>
    </source>
</evidence>
<proteinExistence type="predicted"/>
<dbReference type="GO" id="GO:0005829">
    <property type="term" value="C:cytosol"/>
    <property type="evidence" value="ECO:0007669"/>
    <property type="project" value="TreeGrafter"/>
</dbReference>
<dbReference type="STRING" id="1122213.GCA_000423365_01699"/>
<dbReference type="AlphaFoldDB" id="A0A2R4MC65"/>
<dbReference type="InterPro" id="IPR029062">
    <property type="entry name" value="Class_I_gatase-like"/>
</dbReference>
<dbReference type="PROSITE" id="PS51273">
    <property type="entry name" value="GATASE_TYPE_1"/>
    <property type="match status" value="1"/>
</dbReference>
<dbReference type="Proteomes" id="UP000258927">
    <property type="component" value="Chromosome"/>
</dbReference>
<evidence type="ECO:0000313" key="2">
    <source>
        <dbReference type="Proteomes" id="UP000258927"/>
    </source>
</evidence>
<dbReference type="Pfam" id="PF07722">
    <property type="entry name" value="Peptidase_C26"/>
    <property type="match status" value="1"/>
</dbReference>
<sequence>MLPKIAILLDENTSEGGTRYELGKNYVEAIVRAGGQPVGLFFTPDQLIDAADIYDGLLCPGGRFAYPDHFYAQDWTSKSPASDRFQTELQLVEAFLARNKPVLGICAGMQLLACVRGAKMTPDLVTTEHVSRHDGTDLRHEVDIVPDTRLATITKVRSFEVNSLHREALVAVPDTVVVGAYSDDGIIEAIELPDQKFAIGVQWHQEKFCREDHPGNALFDAIIAAAS</sequence>
<dbReference type="InterPro" id="IPR044668">
    <property type="entry name" value="PuuD-like"/>
</dbReference>
<dbReference type="KEGG" id="mmyr:MXMO3_01097"/>
<dbReference type="RefSeq" id="WP_117395210.1">
    <property type="nucleotide sequence ID" value="NZ_CP021330.1"/>
</dbReference>
<dbReference type="EMBL" id="CP021330">
    <property type="protein sequence ID" value="AVX03628.1"/>
    <property type="molecule type" value="Genomic_DNA"/>
</dbReference>
<dbReference type="PANTHER" id="PTHR43235">
    <property type="entry name" value="GLUTAMINE AMIDOTRANSFERASE PB2B2.05-RELATED"/>
    <property type="match status" value="1"/>
</dbReference>
<dbReference type="InterPro" id="IPR011697">
    <property type="entry name" value="Peptidase_C26"/>
</dbReference>
<dbReference type="PANTHER" id="PTHR43235:SF1">
    <property type="entry name" value="GLUTAMINE AMIDOTRANSFERASE PB2B2.05-RELATED"/>
    <property type="match status" value="1"/>
</dbReference>
<protein>
    <submittedName>
        <fullName evidence="1">Gamma-glutamyl-gamma-aminobutyrate hydrolase</fullName>
    </submittedName>
</protein>
<gene>
    <name evidence="1" type="ORF">MXMO3_01097</name>
</gene>
<dbReference type="GO" id="GO:0006598">
    <property type="term" value="P:polyamine catabolic process"/>
    <property type="evidence" value="ECO:0007669"/>
    <property type="project" value="TreeGrafter"/>
</dbReference>
<accession>A0A2R4MC65</accession>
<dbReference type="Gene3D" id="3.40.50.880">
    <property type="match status" value="1"/>
</dbReference>
<name>A0A2R4MC65_9HYPH</name>
<organism evidence="1 2">
    <name type="scientific">Maritalea myrionectae</name>
    <dbReference type="NCBI Taxonomy" id="454601"/>
    <lineage>
        <taxon>Bacteria</taxon>
        <taxon>Pseudomonadati</taxon>
        <taxon>Pseudomonadota</taxon>
        <taxon>Alphaproteobacteria</taxon>
        <taxon>Hyphomicrobiales</taxon>
        <taxon>Devosiaceae</taxon>
        <taxon>Maritalea</taxon>
    </lineage>
</organism>
<keyword evidence="1" id="KW-0378">Hydrolase</keyword>
<dbReference type="GO" id="GO:0033969">
    <property type="term" value="F:gamma-glutamyl-gamma-aminobutyrate hydrolase activity"/>
    <property type="evidence" value="ECO:0007669"/>
    <property type="project" value="TreeGrafter"/>
</dbReference>
<reference evidence="1 2" key="1">
    <citation type="submission" date="2017-05" db="EMBL/GenBank/DDBJ databases">
        <title>Genome Analysis of Maritalea myrionectae HL2708#5.</title>
        <authorList>
            <consortium name="Cotde Inc.-PKNU"/>
            <person name="Jang D."/>
            <person name="Oh H.-M."/>
        </authorList>
    </citation>
    <scope>NUCLEOTIDE SEQUENCE [LARGE SCALE GENOMIC DNA]</scope>
    <source>
        <strain evidence="1 2">HL2708#5</strain>
    </source>
</reference>
<dbReference type="SUPFAM" id="SSF52317">
    <property type="entry name" value="Class I glutamine amidotransferase-like"/>
    <property type="match status" value="1"/>
</dbReference>